<dbReference type="EMBL" id="CM055729">
    <property type="protein sequence ID" value="KAJ8015463.1"/>
    <property type="molecule type" value="Genomic_DNA"/>
</dbReference>
<proteinExistence type="predicted"/>
<accession>A0ACC2HHE5</accession>
<dbReference type="Proteomes" id="UP001157502">
    <property type="component" value="Chromosome 2"/>
</dbReference>
<evidence type="ECO:0000313" key="2">
    <source>
        <dbReference type="Proteomes" id="UP001157502"/>
    </source>
</evidence>
<evidence type="ECO:0000313" key="1">
    <source>
        <dbReference type="EMBL" id="KAJ8015463.1"/>
    </source>
</evidence>
<sequence length="99" mass="10941">MSGNPAKAYFYEVGRSPPADTMPLCIILTKVERFRWLDHICPTSTDEGKREEVRLLTPAGTKPGSMGEPGKVHFWDGQAQENMSQAGNTKLTVRAFVTS</sequence>
<gene>
    <name evidence="1" type="ORF">DPEC_G00026380</name>
</gene>
<protein>
    <submittedName>
        <fullName evidence="1">Uncharacterized protein</fullName>
    </submittedName>
</protein>
<keyword evidence="2" id="KW-1185">Reference proteome</keyword>
<organism evidence="1 2">
    <name type="scientific">Dallia pectoralis</name>
    <name type="common">Alaska blackfish</name>
    <dbReference type="NCBI Taxonomy" id="75939"/>
    <lineage>
        <taxon>Eukaryota</taxon>
        <taxon>Metazoa</taxon>
        <taxon>Chordata</taxon>
        <taxon>Craniata</taxon>
        <taxon>Vertebrata</taxon>
        <taxon>Euteleostomi</taxon>
        <taxon>Actinopterygii</taxon>
        <taxon>Neopterygii</taxon>
        <taxon>Teleostei</taxon>
        <taxon>Protacanthopterygii</taxon>
        <taxon>Esociformes</taxon>
        <taxon>Umbridae</taxon>
        <taxon>Dallia</taxon>
    </lineage>
</organism>
<reference evidence="1" key="1">
    <citation type="submission" date="2021-05" db="EMBL/GenBank/DDBJ databases">
        <authorList>
            <person name="Pan Q."/>
            <person name="Jouanno E."/>
            <person name="Zahm M."/>
            <person name="Klopp C."/>
            <person name="Cabau C."/>
            <person name="Louis A."/>
            <person name="Berthelot C."/>
            <person name="Parey E."/>
            <person name="Roest Crollius H."/>
            <person name="Montfort J."/>
            <person name="Robinson-Rechavi M."/>
            <person name="Bouchez O."/>
            <person name="Lampietro C."/>
            <person name="Lopez Roques C."/>
            <person name="Donnadieu C."/>
            <person name="Postlethwait J."/>
            <person name="Bobe J."/>
            <person name="Dillon D."/>
            <person name="Chandos A."/>
            <person name="von Hippel F."/>
            <person name="Guiguen Y."/>
        </authorList>
    </citation>
    <scope>NUCLEOTIDE SEQUENCE</scope>
    <source>
        <strain evidence="1">YG-Jan2019</strain>
    </source>
</reference>
<name>A0ACC2HHE5_DALPE</name>
<comment type="caution">
    <text evidence="1">The sequence shown here is derived from an EMBL/GenBank/DDBJ whole genome shotgun (WGS) entry which is preliminary data.</text>
</comment>